<reference evidence="3" key="2">
    <citation type="submission" date="2013-10" db="EMBL/GenBank/DDBJ databases">
        <authorList>
            <person name="Aslett M."/>
        </authorList>
    </citation>
    <scope>NUCLEOTIDE SEQUENCE [LARGE SCALE GENOMIC DNA]</scope>
    <source>
        <strain evidence="3">Houghton</strain>
    </source>
</reference>
<dbReference type="Proteomes" id="UP000030747">
    <property type="component" value="Unassembled WGS sequence"/>
</dbReference>
<name>U6KKX4_EIMTE</name>
<feature type="signal peptide" evidence="2">
    <location>
        <begin position="1"/>
        <end position="25"/>
    </location>
</feature>
<feature type="compositionally biased region" description="Polar residues" evidence="1">
    <location>
        <begin position="479"/>
        <end position="492"/>
    </location>
</feature>
<proteinExistence type="predicted"/>
<evidence type="ECO:0000313" key="4">
    <source>
        <dbReference type="Proteomes" id="UP000030747"/>
    </source>
</evidence>
<protein>
    <submittedName>
        <fullName evidence="3">Uncharacterized protein</fullName>
    </submittedName>
</protein>
<reference evidence="3" key="1">
    <citation type="submission" date="2013-10" db="EMBL/GenBank/DDBJ databases">
        <title>Genomic analysis of the causative agents of coccidiosis in chickens.</title>
        <authorList>
            <person name="Reid A.J."/>
            <person name="Blake D."/>
            <person name="Billington K."/>
            <person name="Browne H."/>
            <person name="Dunn M."/>
            <person name="Hung S."/>
            <person name="Kawahara F."/>
            <person name="Miranda-Saavedra D."/>
            <person name="Mourier T."/>
            <person name="Nagra H."/>
            <person name="Otto T.D."/>
            <person name="Rawlings N."/>
            <person name="Sanchez A."/>
            <person name="Sanders M."/>
            <person name="Subramaniam C."/>
            <person name="Tay Y."/>
            <person name="Dear P."/>
            <person name="Doerig C."/>
            <person name="Gruber A."/>
            <person name="Parkinson J."/>
            <person name="Shirley M."/>
            <person name="Wan K.L."/>
            <person name="Berriman M."/>
            <person name="Tomley F."/>
            <person name="Pain A."/>
        </authorList>
    </citation>
    <scope>NUCLEOTIDE SEQUENCE [LARGE SCALE GENOMIC DNA]</scope>
    <source>
        <strain evidence="3">Houghton</strain>
    </source>
</reference>
<evidence type="ECO:0000313" key="3">
    <source>
        <dbReference type="EMBL" id="CDJ38767.1"/>
    </source>
</evidence>
<accession>U6KKX4</accession>
<feature type="chain" id="PRO_5004673515" evidence="2">
    <location>
        <begin position="26"/>
        <end position="743"/>
    </location>
</feature>
<keyword evidence="4" id="KW-1185">Reference proteome</keyword>
<dbReference type="OrthoDB" id="330053at2759"/>
<dbReference type="GeneID" id="25250788"/>
<evidence type="ECO:0000256" key="1">
    <source>
        <dbReference type="SAM" id="MobiDB-lite"/>
    </source>
</evidence>
<dbReference type="AlphaFoldDB" id="U6KKX4"/>
<dbReference type="VEuPathDB" id="ToxoDB:ETH2_1455700"/>
<feature type="region of interest" description="Disordered" evidence="1">
    <location>
        <begin position="469"/>
        <end position="498"/>
    </location>
</feature>
<evidence type="ECO:0000256" key="2">
    <source>
        <dbReference type="SAM" id="SignalP"/>
    </source>
</evidence>
<feature type="compositionally biased region" description="Basic and acidic residues" evidence="1">
    <location>
        <begin position="469"/>
        <end position="478"/>
    </location>
</feature>
<organism evidence="3 4">
    <name type="scientific">Eimeria tenella</name>
    <name type="common">Coccidian parasite</name>
    <dbReference type="NCBI Taxonomy" id="5802"/>
    <lineage>
        <taxon>Eukaryota</taxon>
        <taxon>Sar</taxon>
        <taxon>Alveolata</taxon>
        <taxon>Apicomplexa</taxon>
        <taxon>Conoidasida</taxon>
        <taxon>Coccidia</taxon>
        <taxon>Eucoccidiorida</taxon>
        <taxon>Eimeriorina</taxon>
        <taxon>Eimeriidae</taxon>
        <taxon>Eimeria</taxon>
    </lineage>
</organism>
<dbReference type="RefSeq" id="XP_013229523.1">
    <property type="nucleotide sequence ID" value="XM_013374069.1"/>
</dbReference>
<sequence>MRTGSTASAVIASWVLSRYWALAQCSHRSASPVPTQAVQSLIRPDLASIDALRVHCNEVELDGASSCLNALKDDGSVEGTSVSNLEGPLDARDNNSLVSMMETRFSPTDESSLVLYHNILRETTNGLVKPSFNYSQTHTSLRSLAITNIIVGSLLPDLKTRRKFMRRLDKVIEKAAPKSKPQERTELNSVLKVLKHFSGVSLQQLRGDHGFMMMTQHLVFSVREGKCIPPLFEQLYNFAKTKVLKGVRAVFKHAQLFRLRNDHHGASLLKSSFSSRYLAMLTKLWQLDSVGVEALDATVSQTTFSSEVFSNGFMNGVIDFAKEYSSLVEEDYLPGYEEETTKCYEQDKLLAKTKVVCEGAFRRVEVFLARSTEVLNFISWMSLRDHITELLLMVYNTAKVSLEAQTRQGGHVTIETLRAKFGKDSLKQSLAQNILIKPRMQRDVHNITAGVAGIVAFFQLRKLHQWKPRPVDRTRRANESATGTASEQTSTEGKPEDLSLVGQRLEAFTDVDMPPELERAAPEFKNANDTTVTSTEATLLETYSKKRDMLMMSLLRKSVGKLVKAFSSIFGRLQKMFRATVGRGRVHLCRRSDRQPCFNADEATKSRFAVLQFILAAHLGVHVGPNEKLGESPQELKKDFMTFFKDSAWFRYRTRTLKVFQRRTRWGLDILIDYIFPEQKGQGKKGNPISKEALSLIEQAGTTFTYYVAIYSTTISYTHSRTSVDSQHCKVSSRASRMCACFQ</sequence>
<dbReference type="VEuPathDB" id="ToxoDB:ETH_00007930"/>
<gene>
    <name evidence="3" type="ORF">ETH_00007930</name>
</gene>
<dbReference type="EMBL" id="HG674029">
    <property type="protein sequence ID" value="CDJ38767.1"/>
    <property type="molecule type" value="Genomic_DNA"/>
</dbReference>
<keyword evidence="2" id="KW-0732">Signal</keyword>